<keyword evidence="2" id="KW-0238">DNA-binding</keyword>
<dbReference type="PROSITE" id="PS50949">
    <property type="entry name" value="HTH_GNTR"/>
    <property type="match status" value="1"/>
</dbReference>
<name>A0A9Y2P6G1_9RHOB</name>
<sequence length="254" mass="28535">MKDTAKPRSRRKYDTRGKLIITRVSLHEQVVGLVRQMIVTGALPVGEKIRVGELAQELDVSLTPLREALKVLAGEKLVELMPNRGARVAAMTVEGVQELFTVIAGIEALAAELAAERITEEEMAEIEAEHAKMALHHQRGERDEYFDLNRKIHDMIVTFAGNETLTQIRAQLSIQAERARFLSVVSGTHRMEAMKDHEDLMEAFHARDSKKAHDIWRQHLISSGEETCRILRLWENEAAGDDQIPGKSELNSTG</sequence>
<evidence type="ECO:0000313" key="5">
    <source>
        <dbReference type="EMBL" id="WIY27404.1"/>
    </source>
</evidence>
<keyword evidence="1" id="KW-0805">Transcription regulation</keyword>
<dbReference type="SUPFAM" id="SSF46785">
    <property type="entry name" value="Winged helix' DNA-binding domain"/>
    <property type="match status" value="1"/>
</dbReference>
<dbReference type="Gene3D" id="1.20.120.530">
    <property type="entry name" value="GntR ligand-binding domain-like"/>
    <property type="match status" value="1"/>
</dbReference>
<keyword evidence="3" id="KW-0804">Transcription</keyword>
<dbReference type="CDD" id="cd07377">
    <property type="entry name" value="WHTH_GntR"/>
    <property type="match status" value="1"/>
</dbReference>
<accession>A0A9Y2P6G1</accession>
<feature type="domain" description="HTH gntR-type" evidence="4">
    <location>
        <begin position="24"/>
        <end position="91"/>
    </location>
</feature>
<dbReference type="Gene3D" id="1.10.10.10">
    <property type="entry name" value="Winged helix-like DNA-binding domain superfamily/Winged helix DNA-binding domain"/>
    <property type="match status" value="1"/>
</dbReference>
<dbReference type="SMART" id="SM00345">
    <property type="entry name" value="HTH_GNTR"/>
    <property type="match status" value="1"/>
</dbReference>
<dbReference type="RefSeq" id="WP_270919406.1">
    <property type="nucleotide sequence ID" value="NZ_CP127247.1"/>
</dbReference>
<dbReference type="Pfam" id="PF00392">
    <property type="entry name" value="GntR"/>
    <property type="match status" value="1"/>
</dbReference>
<dbReference type="GO" id="GO:0003700">
    <property type="term" value="F:DNA-binding transcription factor activity"/>
    <property type="evidence" value="ECO:0007669"/>
    <property type="project" value="InterPro"/>
</dbReference>
<proteinExistence type="predicted"/>
<dbReference type="InterPro" id="IPR000524">
    <property type="entry name" value="Tscrpt_reg_HTH_GntR"/>
</dbReference>
<protein>
    <submittedName>
        <fullName evidence="5">GntR family transcriptional regulator</fullName>
    </submittedName>
</protein>
<dbReference type="SMART" id="SM00895">
    <property type="entry name" value="FCD"/>
    <property type="match status" value="1"/>
</dbReference>
<keyword evidence="6" id="KW-1185">Reference proteome</keyword>
<evidence type="ECO:0000256" key="1">
    <source>
        <dbReference type="ARBA" id="ARBA00023015"/>
    </source>
</evidence>
<reference evidence="5 6" key="1">
    <citation type="submission" date="2023-06" db="EMBL/GenBank/DDBJ databases">
        <title>Parasedimentitalea psychrophila sp. nov., a psychrophilic bacterium isolated from deep-sea sediment.</title>
        <authorList>
            <person name="Li A."/>
        </authorList>
    </citation>
    <scope>NUCLEOTIDE SEQUENCE [LARGE SCALE GENOMIC DNA]</scope>
    <source>
        <strain evidence="5 6">QS115</strain>
    </source>
</reference>
<dbReference type="SUPFAM" id="SSF48008">
    <property type="entry name" value="GntR ligand-binding domain-like"/>
    <property type="match status" value="1"/>
</dbReference>
<dbReference type="AlphaFoldDB" id="A0A9Y2P6G1"/>
<dbReference type="InterPro" id="IPR011711">
    <property type="entry name" value="GntR_C"/>
</dbReference>
<dbReference type="PANTHER" id="PTHR43537">
    <property type="entry name" value="TRANSCRIPTIONAL REGULATOR, GNTR FAMILY"/>
    <property type="match status" value="1"/>
</dbReference>
<dbReference type="InterPro" id="IPR036390">
    <property type="entry name" value="WH_DNA-bd_sf"/>
</dbReference>
<dbReference type="EMBL" id="CP127247">
    <property type="protein sequence ID" value="WIY27404.1"/>
    <property type="molecule type" value="Genomic_DNA"/>
</dbReference>
<evidence type="ECO:0000256" key="3">
    <source>
        <dbReference type="ARBA" id="ARBA00023163"/>
    </source>
</evidence>
<dbReference type="Proteomes" id="UP001238334">
    <property type="component" value="Chromosome"/>
</dbReference>
<dbReference type="GO" id="GO:0003677">
    <property type="term" value="F:DNA binding"/>
    <property type="evidence" value="ECO:0007669"/>
    <property type="project" value="UniProtKB-KW"/>
</dbReference>
<evidence type="ECO:0000313" key="6">
    <source>
        <dbReference type="Proteomes" id="UP001238334"/>
    </source>
</evidence>
<evidence type="ECO:0000256" key="2">
    <source>
        <dbReference type="ARBA" id="ARBA00023125"/>
    </source>
</evidence>
<dbReference type="Pfam" id="PF07729">
    <property type="entry name" value="FCD"/>
    <property type="match status" value="1"/>
</dbReference>
<dbReference type="InterPro" id="IPR036388">
    <property type="entry name" value="WH-like_DNA-bd_sf"/>
</dbReference>
<dbReference type="KEGG" id="ppso:QPJ95_11100"/>
<evidence type="ECO:0000259" key="4">
    <source>
        <dbReference type="PROSITE" id="PS50949"/>
    </source>
</evidence>
<gene>
    <name evidence="5" type="ORF">QPJ95_11100</name>
</gene>
<dbReference type="InterPro" id="IPR008920">
    <property type="entry name" value="TF_FadR/GntR_C"/>
</dbReference>
<organism evidence="5 6">
    <name type="scientific">Parasedimentitalea psychrophila</name>
    <dbReference type="NCBI Taxonomy" id="2997337"/>
    <lineage>
        <taxon>Bacteria</taxon>
        <taxon>Pseudomonadati</taxon>
        <taxon>Pseudomonadota</taxon>
        <taxon>Alphaproteobacteria</taxon>
        <taxon>Rhodobacterales</taxon>
        <taxon>Paracoccaceae</taxon>
        <taxon>Parasedimentitalea</taxon>
    </lineage>
</organism>
<dbReference type="PANTHER" id="PTHR43537:SF50">
    <property type="entry name" value="TRANSCRIPTIONAL REGULATORY PROTEIN"/>
    <property type="match status" value="1"/>
</dbReference>